<protein>
    <submittedName>
        <fullName evidence="2">Uncharacterized protein</fullName>
    </submittedName>
</protein>
<reference evidence="2" key="1">
    <citation type="submission" date="2025-08" db="UniProtKB">
        <authorList>
            <consortium name="Ensembl"/>
        </authorList>
    </citation>
    <scope>IDENTIFICATION</scope>
</reference>
<accession>A0A8C6I985</accession>
<dbReference type="Ensembl" id="ENSMSIT00000041532.1">
    <property type="protein sequence ID" value="ENSMSIP00000032931.1"/>
    <property type="gene ID" value="ENSMSIG00000027573.1"/>
</dbReference>
<dbReference type="AlphaFoldDB" id="A0A8C6I985"/>
<feature type="region of interest" description="Disordered" evidence="1">
    <location>
        <begin position="1"/>
        <end position="48"/>
    </location>
</feature>
<reference evidence="2" key="2">
    <citation type="submission" date="2025-09" db="UniProtKB">
        <authorList>
            <consortium name="Ensembl"/>
        </authorList>
    </citation>
    <scope>IDENTIFICATION</scope>
</reference>
<proteinExistence type="predicted"/>
<keyword evidence="3" id="KW-1185">Reference proteome</keyword>
<name>A0A8C6I985_MUSSI</name>
<evidence type="ECO:0000313" key="3">
    <source>
        <dbReference type="Proteomes" id="UP000694415"/>
    </source>
</evidence>
<evidence type="ECO:0000256" key="1">
    <source>
        <dbReference type="SAM" id="MobiDB-lite"/>
    </source>
</evidence>
<sequence length="106" mass="11305">MGGIKGRGAAKERRREASKVAATGGGVARGGDRHGGVVEEGQQGPGAIAGQRSATLACLRTTALRRGQHMGFLQVLLPREDLIGLTDFSPQEEKRKLKTENRIQTQ</sequence>
<dbReference type="Proteomes" id="UP000694415">
    <property type="component" value="Unplaced"/>
</dbReference>
<evidence type="ECO:0000313" key="2">
    <source>
        <dbReference type="Ensembl" id="ENSMSIP00000032931.1"/>
    </source>
</evidence>
<feature type="compositionally biased region" description="Basic and acidic residues" evidence="1">
    <location>
        <begin position="9"/>
        <end position="18"/>
    </location>
</feature>
<organism evidence="2 3">
    <name type="scientific">Mus spicilegus</name>
    <name type="common">Mound-building mouse</name>
    <dbReference type="NCBI Taxonomy" id="10103"/>
    <lineage>
        <taxon>Eukaryota</taxon>
        <taxon>Metazoa</taxon>
        <taxon>Chordata</taxon>
        <taxon>Craniata</taxon>
        <taxon>Vertebrata</taxon>
        <taxon>Euteleostomi</taxon>
        <taxon>Mammalia</taxon>
        <taxon>Eutheria</taxon>
        <taxon>Euarchontoglires</taxon>
        <taxon>Glires</taxon>
        <taxon>Rodentia</taxon>
        <taxon>Myomorpha</taxon>
        <taxon>Muroidea</taxon>
        <taxon>Muridae</taxon>
        <taxon>Murinae</taxon>
        <taxon>Mus</taxon>
        <taxon>Mus</taxon>
    </lineage>
</organism>